<evidence type="ECO:0000313" key="2">
    <source>
        <dbReference type="Proteomes" id="UP001251528"/>
    </source>
</evidence>
<organism evidence="1 2">
    <name type="scientific">Conoideocrella luteorostrata</name>
    <dbReference type="NCBI Taxonomy" id="1105319"/>
    <lineage>
        <taxon>Eukaryota</taxon>
        <taxon>Fungi</taxon>
        <taxon>Dikarya</taxon>
        <taxon>Ascomycota</taxon>
        <taxon>Pezizomycotina</taxon>
        <taxon>Sordariomycetes</taxon>
        <taxon>Hypocreomycetidae</taxon>
        <taxon>Hypocreales</taxon>
        <taxon>Clavicipitaceae</taxon>
        <taxon>Conoideocrella</taxon>
    </lineage>
</organism>
<dbReference type="Gene3D" id="2.40.50.140">
    <property type="entry name" value="Nucleic acid-binding proteins"/>
    <property type="match status" value="1"/>
</dbReference>
<comment type="caution">
    <text evidence="1">The sequence shown here is derived from an EMBL/GenBank/DDBJ whole genome shotgun (WGS) entry which is preliminary data.</text>
</comment>
<evidence type="ECO:0000313" key="1">
    <source>
        <dbReference type="EMBL" id="KAK2590766.1"/>
    </source>
</evidence>
<gene>
    <name evidence="1" type="ORF">QQS21_011557</name>
</gene>
<dbReference type="InterPro" id="IPR024222">
    <property type="entry name" value="Ten1_fungal"/>
</dbReference>
<keyword evidence="2" id="KW-1185">Reference proteome</keyword>
<name>A0AAJ0CHH2_9HYPO</name>
<dbReference type="EMBL" id="JASWJB010000400">
    <property type="protein sequence ID" value="KAK2590766.1"/>
    <property type="molecule type" value="Genomic_DNA"/>
</dbReference>
<accession>A0AAJ0CHH2</accession>
<evidence type="ECO:0008006" key="3">
    <source>
        <dbReference type="Google" id="ProtNLM"/>
    </source>
</evidence>
<dbReference type="GO" id="GO:1990879">
    <property type="term" value="C:CST complex"/>
    <property type="evidence" value="ECO:0007669"/>
    <property type="project" value="InterPro"/>
</dbReference>
<dbReference type="Proteomes" id="UP001251528">
    <property type="component" value="Unassembled WGS sequence"/>
</dbReference>
<dbReference type="InterPro" id="IPR012340">
    <property type="entry name" value="NA-bd_OB-fold"/>
</dbReference>
<proteinExistence type="predicted"/>
<dbReference type="AlphaFoldDB" id="A0AAJ0CHH2"/>
<dbReference type="Pfam" id="PF12658">
    <property type="entry name" value="Ten1"/>
    <property type="match status" value="1"/>
</dbReference>
<reference evidence="1" key="1">
    <citation type="submission" date="2023-06" db="EMBL/GenBank/DDBJ databases">
        <title>Conoideocrella luteorostrata (Hypocreales: Clavicipitaceae), a potential biocontrol fungus for elongate hemlock scale in United States Christmas tree production areas.</title>
        <authorList>
            <person name="Barrett H."/>
            <person name="Lovett B."/>
            <person name="Macias A.M."/>
            <person name="Stajich J.E."/>
            <person name="Kasson M.T."/>
        </authorList>
    </citation>
    <scope>NUCLEOTIDE SEQUENCE</scope>
    <source>
        <strain evidence="1">ARSEF 14590</strain>
    </source>
</reference>
<dbReference type="GO" id="GO:0043047">
    <property type="term" value="F:single-stranded telomeric DNA binding"/>
    <property type="evidence" value="ECO:0007669"/>
    <property type="project" value="InterPro"/>
</dbReference>
<sequence length="136" mass="14609">MSKPTMKTYAYSGPNPSKLTLLSSLSAHEVGEKVRFLGCVTSYNTKTASLVLGHMYPKDTNVLVSVDVGLLLETMQPEATRVGEWVNVIGYVTDRVEKAGPSPGVDAYVQAVMVWPTGPLDVKQYEESVEAGSLGA</sequence>
<dbReference type="GO" id="GO:0016233">
    <property type="term" value="P:telomere capping"/>
    <property type="evidence" value="ECO:0007669"/>
    <property type="project" value="InterPro"/>
</dbReference>
<protein>
    <recommendedName>
        <fullName evidence="3">Telomere capping, CST complex subunit-domain-containing protein</fullName>
    </recommendedName>
</protein>